<evidence type="ECO:0000313" key="3">
    <source>
        <dbReference type="EMBL" id="MBC5660469.1"/>
    </source>
</evidence>
<dbReference type="Proteomes" id="UP000649345">
    <property type="component" value="Unassembled WGS sequence"/>
</dbReference>
<dbReference type="GO" id="GO:0008483">
    <property type="term" value="F:transaminase activity"/>
    <property type="evidence" value="ECO:0007669"/>
    <property type="project" value="UniProtKB-KW"/>
</dbReference>
<dbReference type="PANTHER" id="PTHR42691:SF1">
    <property type="entry name" value="ASPARTATE AMINOTRANSFERASE YHDR-RELATED"/>
    <property type="match status" value="1"/>
</dbReference>
<dbReference type="EC" id="2.6.1.-" evidence="1"/>
<feature type="domain" description="Aminotransferase class I/classII large" evidence="2">
    <location>
        <begin position="34"/>
        <end position="378"/>
    </location>
</feature>
<gene>
    <name evidence="3" type="ORF">H8S44_11885</name>
</gene>
<dbReference type="InterPro" id="IPR015424">
    <property type="entry name" value="PyrdxlP-dep_Trfase"/>
</dbReference>
<keyword evidence="4" id="KW-1185">Reference proteome</keyword>
<dbReference type="InterPro" id="IPR004838">
    <property type="entry name" value="NHTrfase_class1_PyrdxlP-BS"/>
</dbReference>
<accession>A0A923LDD3</accession>
<dbReference type="PANTHER" id="PTHR42691">
    <property type="entry name" value="ASPARTATE AMINOTRANSFERASE YHDR-RELATED"/>
    <property type="match status" value="1"/>
</dbReference>
<dbReference type="PROSITE" id="PS00105">
    <property type="entry name" value="AA_TRANSFER_CLASS_1"/>
    <property type="match status" value="1"/>
</dbReference>
<name>A0A923LDD3_9FIRM</name>
<dbReference type="InterPro" id="IPR015422">
    <property type="entry name" value="PyrdxlP-dep_Trfase_small"/>
</dbReference>
<dbReference type="SUPFAM" id="SSF53383">
    <property type="entry name" value="PLP-dependent transferases"/>
    <property type="match status" value="1"/>
</dbReference>
<dbReference type="Gene3D" id="3.90.1150.10">
    <property type="entry name" value="Aspartate Aminotransferase, domain 1"/>
    <property type="match status" value="2"/>
</dbReference>
<dbReference type="EMBL" id="JACOOR010000006">
    <property type="protein sequence ID" value="MBC5660469.1"/>
    <property type="molecule type" value="Genomic_DNA"/>
</dbReference>
<proteinExistence type="inferred from homology"/>
<protein>
    <recommendedName>
        <fullName evidence="1">Aminotransferase</fullName>
        <ecNumber evidence="1">2.6.1.-</ecNumber>
    </recommendedName>
</protein>
<keyword evidence="1" id="KW-0808">Transferase</keyword>
<dbReference type="GO" id="GO:0030170">
    <property type="term" value="F:pyridoxal phosphate binding"/>
    <property type="evidence" value="ECO:0007669"/>
    <property type="project" value="InterPro"/>
</dbReference>
<dbReference type="InterPro" id="IPR004839">
    <property type="entry name" value="Aminotransferase_I/II_large"/>
</dbReference>
<dbReference type="AlphaFoldDB" id="A0A923LDD3"/>
<dbReference type="NCBIfam" id="NF005305">
    <property type="entry name" value="PRK06836.1"/>
    <property type="match status" value="1"/>
</dbReference>
<organism evidence="3 4">
    <name type="scientific">Anaerosacchariphilus hominis</name>
    <dbReference type="NCBI Taxonomy" id="2763017"/>
    <lineage>
        <taxon>Bacteria</taxon>
        <taxon>Bacillati</taxon>
        <taxon>Bacillota</taxon>
        <taxon>Clostridia</taxon>
        <taxon>Lachnospirales</taxon>
        <taxon>Lachnospiraceae</taxon>
        <taxon>Anaerosacchariphilus</taxon>
    </lineage>
</organism>
<reference evidence="3" key="1">
    <citation type="submission" date="2020-08" db="EMBL/GenBank/DDBJ databases">
        <title>Genome public.</title>
        <authorList>
            <person name="Liu C."/>
            <person name="Sun Q."/>
        </authorList>
    </citation>
    <scope>NUCLEOTIDE SEQUENCE</scope>
    <source>
        <strain evidence="3">NSJ-68</strain>
    </source>
</reference>
<comment type="similarity">
    <text evidence="1">Belongs to the class-I pyridoxal-phosphate-dependent aminotransferase family.</text>
</comment>
<dbReference type="RefSeq" id="WP_186872303.1">
    <property type="nucleotide sequence ID" value="NZ_JACOOR010000006.1"/>
</dbReference>
<dbReference type="Pfam" id="PF00155">
    <property type="entry name" value="Aminotran_1_2"/>
    <property type="match status" value="1"/>
</dbReference>
<evidence type="ECO:0000256" key="1">
    <source>
        <dbReference type="RuleBase" id="RU000481"/>
    </source>
</evidence>
<dbReference type="InterPro" id="IPR015421">
    <property type="entry name" value="PyrdxlP-dep_Trfase_major"/>
</dbReference>
<comment type="cofactor">
    <cofactor evidence="1">
        <name>pyridoxal 5'-phosphate</name>
        <dbReference type="ChEBI" id="CHEBI:597326"/>
    </cofactor>
</comment>
<evidence type="ECO:0000259" key="2">
    <source>
        <dbReference type="Pfam" id="PF00155"/>
    </source>
</evidence>
<comment type="caution">
    <text evidence="3">The sequence shown here is derived from an EMBL/GenBank/DDBJ whole genome shotgun (WGS) entry which is preliminary data.</text>
</comment>
<sequence length="397" mass="44253">MISQECYELGSKSSVIREIFSYGLKRKAEIGEDKVYDFSLGNPSIPAPESVKQAILELMELPPEKIHAYSPAPGDPKVRTAIAGSLNRRFGENFRMENIFMTCGAAASLNICLKALLNPGEEVITFAPFFPEYRVWVEGAGAVLNVIPAKLPDFQIDAEAFERAITPKTKVVIVNTPNNPSGVVYSEETIKNLCAILKKKSEEYGAPIYLITDEPYREIVYDDIQVPYLTKYYDDTLVCYSYSKSLSLPGERIGYIVIPDRIADHEHVAPAIAGAARVLGFVCAPSLFQQVVAKCVDDTGDISAYKKNRDILVEGLQRMGYTCVKPQGAFYLFMKALEEDAYAFCERAKKYDLLLVPSDDFGCPGYVRISYCVSEKTILDSMPAFEKLMEDYRTNAV</sequence>
<evidence type="ECO:0000313" key="4">
    <source>
        <dbReference type="Proteomes" id="UP000649345"/>
    </source>
</evidence>
<keyword evidence="1 3" id="KW-0032">Aminotransferase</keyword>
<dbReference type="Gene3D" id="3.40.640.10">
    <property type="entry name" value="Type I PLP-dependent aspartate aminotransferase-like (Major domain)"/>
    <property type="match status" value="1"/>
</dbReference>
<dbReference type="CDD" id="cd00609">
    <property type="entry name" value="AAT_like"/>
    <property type="match status" value="1"/>
</dbReference>